<name>A0A4Y6RLU4_9BURK</name>
<sequence length="172" mass="18329">MASAAAHAEAYSFTYSMLDGTAVTGTFNGSPNGNLVSGLNHISVYVNGINMTRGSPLEAYSYNNLAEPGIIVWGHNAVASFDASLNNFILADSDAYNVSRYFSISPLNRFSTIADSTDLRLINSFHRDRDPAGIAARWSLSVSAVPEPETYGMLLAGLGLIGFAARRNAKSV</sequence>
<keyword evidence="3" id="KW-1185">Reference proteome</keyword>
<proteinExistence type="predicted"/>
<dbReference type="InterPro" id="IPR013424">
    <property type="entry name" value="Ice-binding_C"/>
</dbReference>
<dbReference type="NCBIfam" id="TIGR02595">
    <property type="entry name" value="PEP_CTERM"/>
    <property type="match status" value="1"/>
</dbReference>
<evidence type="ECO:0000313" key="3">
    <source>
        <dbReference type="Proteomes" id="UP000316665"/>
    </source>
</evidence>
<organism evidence="2 3">
    <name type="scientific">Janthinobacterium tructae</name>
    <dbReference type="NCBI Taxonomy" id="2590869"/>
    <lineage>
        <taxon>Bacteria</taxon>
        <taxon>Pseudomonadati</taxon>
        <taxon>Pseudomonadota</taxon>
        <taxon>Betaproteobacteria</taxon>
        <taxon>Burkholderiales</taxon>
        <taxon>Oxalobacteraceae</taxon>
        <taxon>Janthinobacterium</taxon>
    </lineage>
</organism>
<accession>A0A4Y6RLU4</accession>
<dbReference type="Proteomes" id="UP000316665">
    <property type="component" value="Chromosome"/>
</dbReference>
<evidence type="ECO:0000259" key="1">
    <source>
        <dbReference type="Pfam" id="PF07589"/>
    </source>
</evidence>
<evidence type="ECO:0000313" key="2">
    <source>
        <dbReference type="EMBL" id="QDG73879.1"/>
    </source>
</evidence>
<dbReference type="KEGG" id="jas:FJQ89_02580"/>
<reference evidence="2 3" key="1">
    <citation type="submission" date="2019-06" db="EMBL/GenBank/DDBJ databases">
        <title>Complete genome sequence of Janthinobacterium sp. SNU WT3 isolated from diseased rainbow trout.</title>
        <authorList>
            <person name="Oh W.T."/>
            <person name="Park S.C."/>
        </authorList>
    </citation>
    <scope>NUCLEOTIDE SEQUENCE [LARGE SCALE GENOMIC DNA]</scope>
    <source>
        <strain evidence="2 3">SNU WT3</strain>
    </source>
</reference>
<dbReference type="AlphaFoldDB" id="A0A4Y6RLU4"/>
<gene>
    <name evidence="2" type="ORF">FJQ89_02580</name>
</gene>
<dbReference type="EMBL" id="CP041185">
    <property type="protein sequence ID" value="QDG73879.1"/>
    <property type="molecule type" value="Genomic_DNA"/>
</dbReference>
<dbReference type="Pfam" id="PF07589">
    <property type="entry name" value="PEP-CTERM"/>
    <property type="match status" value="1"/>
</dbReference>
<feature type="domain" description="Ice-binding protein C-terminal" evidence="1">
    <location>
        <begin position="144"/>
        <end position="167"/>
    </location>
</feature>
<protein>
    <submittedName>
        <fullName evidence="2">PEP-CTERM sorting domain-containing protein</fullName>
    </submittedName>
</protein>